<keyword evidence="1" id="KW-0472">Membrane</keyword>
<feature type="domain" description="Putative zinc-finger" evidence="2">
    <location>
        <begin position="3"/>
        <end position="37"/>
    </location>
</feature>
<feature type="transmembrane region" description="Helical" evidence="1">
    <location>
        <begin position="83"/>
        <end position="103"/>
    </location>
</feature>
<dbReference type="Pfam" id="PF13490">
    <property type="entry name" value="zf-HC2"/>
    <property type="match status" value="1"/>
</dbReference>
<evidence type="ECO:0000313" key="3">
    <source>
        <dbReference type="EMBL" id="HDM89749.1"/>
    </source>
</evidence>
<organism evidence="3">
    <name type="scientific">candidate division WOR-3 bacterium</name>
    <dbReference type="NCBI Taxonomy" id="2052148"/>
    <lineage>
        <taxon>Bacteria</taxon>
        <taxon>Bacteria division WOR-3</taxon>
    </lineage>
</organism>
<evidence type="ECO:0000256" key="1">
    <source>
        <dbReference type="SAM" id="Phobius"/>
    </source>
</evidence>
<accession>A0A7C1BD18</accession>
<keyword evidence="1" id="KW-1133">Transmembrane helix</keyword>
<gene>
    <name evidence="3" type="ORF">ENG67_00890</name>
</gene>
<comment type="caution">
    <text evidence="3">The sequence shown here is derived from an EMBL/GenBank/DDBJ whole genome shotgun (WGS) entry which is preliminary data.</text>
</comment>
<sequence>MNCEEFRSKLGEFVRGELGEAERAEMEEHLRVCPDCRAEYEREIRIEELLSGVERVTPPQGLRFEILKEINRLERKRKRLRPLVRLASAFAMIFILLVSYLWLRRPAPAELEAAAFQVDLLSPRDKEVYLPDEVKVVAALYPERDYRYRIYLDGEDVTSESKHIDGTILLEPEGLDEGYHRVLVEIEDRESGSSAEIDRVFYCMGGG</sequence>
<dbReference type="InterPro" id="IPR041916">
    <property type="entry name" value="Anti_sigma_zinc_sf"/>
</dbReference>
<reference evidence="3" key="1">
    <citation type="journal article" date="2020" name="mSystems">
        <title>Genome- and Community-Level Interaction Insights into Carbon Utilization and Element Cycling Functions of Hydrothermarchaeota in Hydrothermal Sediment.</title>
        <authorList>
            <person name="Zhou Z."/>
            <person name="Liu Y."/>
            <person name="Xu W."/>
            <person name="Pan J."/>
            <person name="Luo Z.H."/>
            <person name="Li M."/>
        </authorList>
    </citation>
    <scope>NUCLEOTIDE SEQUENCE [LARGE SCALE GENOMIC DNA]</scope>
    <source>
        <strain evidence="3">HyVt-237</strain>
    </source>
</reference>
<keyword evidence="1" id="KW-0812">Transmembrane</keyword>
<dbReference type="AlphaFoldDB" id="A0A7C1BD18"/>
<protein>
    <submittedName>
        <fullName evidence="3">Zf-HC2 domain-containing protein</fullName>
    </submittedName>
</protein>
<evidence type="ECO:0000259" key="2">
    <source>
        <dbReference type="Pfam" id="PF13490"/>
    </source>
</evidence>
<dbReference type="Proteomes" id="UP000885931">
    <property type="component" value="Unassembled WGS sequence"/>
</dbReference>
<dbReference type="Gene3D" id="1.10.10.1320">
    <property type="entry name" value="Anti-sigma factor, zinc-finger domain"/>
    <property type="match status" value="1"/>
</dbReference>
<proteinExistence type="predicted"/>
<name>A0A7C1BD18_UNCW3</name>
<dbReference type="EMBL" id="DRBW01000032">
    <property type="protein sequence ID" value="HDM89749.1"/>
    <property type="molecule type" value="Genomic_DNA"/>
</dbReference>
<dbReference type="InterPro" id="IPR027383">
    <property type="entry name" value="Znf_put"/>
</dbReference>